<proteinExistence type="predicted"/>
<keyword evidence="3" id="KW-1185">Reference proteome</keyword>
<accession>A0A420WKT8</accession>
<sequence length="111" mass="12607">MLQNLMPASIMFFITVAFVALFFAPAMLQRKNKLLNFYWVGCWIFLGMITSVSGAQNTLMLLGYNADAVSESVLSGFVLSFIFFVVFAWFRLSSSALWFGVKKAFHRRPNT</sequence>
<dbReference type="Proteomes" id="UP000282211">
    <property type="component" value="Unassembled WGS sequence"/>
</dbReference>
<dbReference type="OrthoDB" id="7632399at2"/>
<evidence type="ECO:0000313" key="3">
    <source>
        <dbReference type="Proteomes" id="UP000282211"/>
    </source>
</evidence>
<dbReference type="AlphaFoldDB" id="A0A420WKT8"/>
<gene>
    <name evidence="2" type="ORF">DES40_0937</name>
</gene>
<dbReference type="EMBL" id="RBII01000001">
    <property type="protein sequence ID" value="RKQ71610.1"/>
    <property type="molecule type" value="Genomic_DNA"/>
</dbReference>
<feature type="transmembrane region" description="Helical" evidence="1">
    <location>
        <begin position="35"/>
        <end position="56"/>
    </location>
</feature>
<keyword evidence="1" id="KW-1133">Transmembrane helix</keyword>
<protein>
    <submittedName>
        <fullName evidence="2">Uncharacterized protein</fullName>
    </submittedName>
</protein>
<keyword evidence="1" id="KW-0812">Transmembrane</keyword>
<evidence type="ECO:0000313" key="2">
    <source>
        <dbReference type="EMBL" id="RKQ71610.1"/>
    </source>
</evidence>
<feature type="transmembrane region" description="Helical" evidence="1">
    <location>
        <begin position="76"/>
        <end position="101"/>
    </location>
</feature>
<reference evidence="2 3" key="1">
    <citation type="submission" date="2018-10" db="EMBL/GenBank/DDBJ databases">
        <title>Genomic Encyclopedia of Type Strains, Phase IV (KMG-IV): sequencing the most valuable type-strain genomes for metagenomic binning, comparative biology and taxonomic classification.</title>
        <authorList>
            <person name="Goeker M."/>
        </authorList>
    </citation>
    <scope>NUCLEOTIDE SEQUENCE [LARGE SCALE GENOMIC DNA]</scope>
    <source>
        <strain evidence="2 3">DSM 22008</strain>
    </source>
</reference>
<comment type="caution">
    <text evidence="2">The sequence shown here is derived from an EMBL/GenBank/DDBJ whole genome shotgun (WGS) entry which is preliminary data.</text>
</comment>
<dbReference type="InParanoid" id="A0A420WKT8"/>
<organism evidence="2 3">
    <name type="scientific">Litorimonas taeanensis</name>
    <dbReference type="NCBI Taxonomy" id="568099"/>
    <lineage>
        <taxon>Bacteria</taxon>
        <taxon>Pseudomonadati</taxon>
        <taxon>Pseudomonadota</taxon>
        <taxon>Alphaproteobacteria</taxon>
        <taxon>Maricaulales</taxon>
        <taxon>Robiginitomaculaceae</taxon>
    </lineage>
</organism>
<name>A0A420WKT8_9PROT</name>
<evidence type="ECO:0000256" key="1">
    <source>
        <dbReference type="SAM" id="Phobius"/>
    </source>
</evidence>
<keyword evidence="1" id="KW-0472">Membrane</keyword>
<feature type="transmembrane region" description="Helical" evidence="1">
    <location>
        <begin position="6"/>
        <end position="28"/>
    </location>
</feature>